<accession>W1Q5M0</accession>
<name>W1Q5M0_ABIDE</name>
<organism evidence="1 2">
    <name type="scientific">Abiotrophia defectiva ATCC 49176</name>
    <dbReference type="NCBI Taxonomy" id="592010"/>
    <lineage>
        <taxon>Bacteria</taxon>
        <taxon>Bacillati</taxon>
        <taxon>Bacillota</taxon>
        <taxon>Bacilli</taxon>
        <taxon>Lactobacillales</taxon>
        <taxon>Aerococcaceae</taxon>
        <taxon>Abiotrophia</taxon>
    </lineage>
</organism>
<comment type="caution">
    <text evidence="1">The sequence shown here is derived from an EMBL/GenBank/DDBJ whole genome shotgun (WGS) entry which is preliminary data.</text>
</comment>
<protein>
    <submittedName>
        <fullName evidence="1">Uncharacterized protein</fullName>
    </submittedName>
</protein>
<evidence type="ECO:0000313" key="1">
    <source>
        <dbReference type="EMBL" id="ESK66573.1"/>
    </source>
</evidence>
<dbReference type="EMBL" id="ACIN03000001">
    <property type="protein sequence ID" value="ESK66573.1"/>
    <property type="molecule type" value="Genomic_DNA"/>
</dbReference>
<dbReference type="HOGENOM" id="CLU_2949515_0_0_9"/>
<dbReference type="STRING" id="592010.GCWU000182_000263"/>
<evidence type="ECO:0000313" key="2">
    <source>
        <dbReference type="Proteomes" id="UP000019050"/>
    </source>
</evidence>
<keyword evidence="2" id="KW-1185">Reference proteome</keyword>
<sequence length="59" mass="6567">MVHSTEWTTGASRKWLNSLKKPQMSGASGPLGGVDHWRAKKVAEFPQKVVKSKILCKNM</sequence>
<reference evidence="1" key="1">
    <citation type="submission" date="2013-06" db="EMBL/GenBank/DDBJ databases">
        <authorList>
            <person name="Weinstock G."/>
            <person name="Sodergren E."/>
            <person name="Clifton S."/>
            <person name="Fulton L."/>
            <person name="Fulton B."/>
            <person name="Courtney L."/>
            <person name="Fronick C."/>
            <person name="Harrison M."/>
            <person name="Strong C."/>
            <person name="Farmer C."/>
            <person name="Delahaunty K."/>
            <person name="Markovic C."/>
            <person name="Hall O."/>
            <person name="Minx P."/>
            <person name="Tomlinson C."/>
            <person name="Mitreva M."/>
            <person name="Nelson J."/>
            <person name="Hou S."/>
            <person name="Wollam A."/>
            <person name="Pepin K.H."/>
            <person name="Johnson M."/>
            <person name="Bhonagiri V."/>
            <person name="Nash W.E."/>
            <person name="Warren W."/>
            <person name="Chinwalla A."/>
            <person name="Mardis E.R."/>
            <person name="Wilson R.K."/>
        </authorList>
    </citation>
    <scope>NUCLEOTIDE SEQUENCE [LARGE SCALE GENOMIC DNA]</scope>
    <source>
        <strain evidence="1">ATCC 49176</strain>
    </source>
</reference>
<gene>
    <name evidence="1" type="ORF">GCWU000182_000263</name>
</gene>
<proteinExistence type="predicted"/>
<dbReference type="AlphaFoldDB" id="W1Q5M0"/>
<dbReference type="Proteomes" id="UP000019050">
    <property type="component" value="Unassembled WGS sequence"/>
</dbReference>